<reference evidence="4 5" key="1">
    <citation type="journal article" date="2009" name="PLoS ONE">
        <title>Complete genome sequence of the aerobic CO-oxidizing thermophile Thermomicrobium roseum.</title>
        <authorList>
            <person name="Wu D."/>
            <person name="Raymond J."/>
            <person name="Wu M."/>
            <person name="Chatterji S."/>
            <person name="Ren Q."/>
            <person name="Graham J.E."/>
            <person name="Bryant D.A."/>
            <person name="Robb F."/>
            <person name="Colman A."/>
            <person name="Tallon L.J."/>
            <person name="Badger J.H."/>
            <person name="Madupu R."/>
            <person name="Ward N.L."/>
            <person name="Eisen J.A."/>
        </authorList>
    </citation>
    <scope>NUCLEOTIDE SEQUENCE [LARGE SCALE GENOMIC DNA]</scope>
    <source>
        <strain evidence="5">ATCC 27502 / DSM 5159 / P-2</strain>
    </source>
</reference>
<evidence type="ECO:0000256" key="1">
    <source>
        <dbReference type="ARBA" id="ARBA00006723"/>
    </source>
</evidence>
<evidence type="ECO:0000256" key="2">
    <source>
        <dbReference type="ARBA" id="ARBA00023235"/>
    </source>
</evidence>
<dbReference type="SUPFAM" id="SSF55331">
    <property type="entry name" value="Tautomerase/MIF"/>
    <property type="match status" value="1"/>
</dbReference>
<dbReference type="AlphaFoldDB" id="B9L2I7"/>
<protein>
    <submittedName>
        <fullName evidence="4">Putative tautomerase</fullName>
    </submittedName>
</protein>
<comment type="similarity">
    <text evidence="1">Belongs to the 4-oxalocrotonate tautomerase family.</text>
</comment>
<dbReference type="InterPro" id="IPR004370">
    <property type="entry name" value="4-OT-like_dom"/>
</dbReference>
<dbReference type="PANTHER" id="PTHR35530:SF1">
    <property type="entry name" value="2-HYDROXYMUCONATE TAUTOMERASE"/>
    <property type="match status" value="1"/>
</dbReference>
<dbReference type="KEGG" id="tro:trd_1389"/>
<dbReference type="eggNOG" id="COG1942">
    <property type="taxonomic scope" value="Bacteria"/>
</dbReference>
<evidence type="ECO:0000313" key="5">
    <source>
        <dbReference type="Proteomes" id="UP000000447"/>
    </source>
</evidence>
<keyword evidence="5" id="KW-1185">Reference proteome</keyword>
<evidence type="ECO:0000259" key="3">
    <source>
        <dbReference type="Pfam" id="PF01361"/>
    </source>
</evidence>
<dbReference type="EMBL" id="CP001275">
    <property type="protein sequence ID" value="ACM05355.1"/>
    <property type="molecule type" value="Genomic_DNA"/>
</dbReference>
<sequence length="71" mass="7927">MLVLKVTMVEGRTPEQKAELIRRLAEAAGRHLGFPVEEIRTVIYEVGRDEWGIGTMTMAERDRAASSQPGD</sequence>
<gene>
    <name evidence="4" type="ordered locus">trd_1389</name>
</gene>
<dbReference type="Proteomes" id="UP000000447">
    <property type="component" value="Chromosome"/>
</dbReference>
<dbReference type="GO" id="GO:0016853">
    <property type="term" value="F:isomerase activity"/>
    <property type="evidence" value="ECO:0007669"/>
    <property type="project" value="UniProtKB-KW"/>
</dbReference>
<keyword evidence="2" id="KW-0413">Isomerase</keyword>
<dbReference type="HOGENOM" id="CLU_148073_5_2_0"/>
<dbReference type="InterPro" id="IPR014347">
    <property type="entry name" value="Tautomerase/MIF_sf"/>
</dbReference>
<dbReference type="Pfam" id="PF01361">
    <property type="entry name" value="Tautomerase"/>
    <property type="match status" value="1"/>
</dbReference>
<proteinExistence type="inferred from homology"/>
<dbReference type="OrthoDB" id="9799841at2"/>
<organism evidence="4 5">
    <name type="scientific">Thermomicrobium roseum (strain ATCC 27502 / DSM 5159 / P-2)</name>
    <dbReference type="NCBI Taxonomy" id="309801"/>
    <lineage>
        <taxon>Bacteria</taxon>
        <taxon>Pseudomonadati</taxon>
        <taxon>Thermomicrobiota</taxon>
        <taxon>Thermomicrobia</taxon>
        <taxon>Thermomicrobiales</taxon>
        <taxon>Thermomicrobiaceae</taxon>
        <taxon>Thermomicrobium</taxon>
    </lineage>
</organism>
<name>B9L2I7_THERP</name>
<dbReference type="Gene3D" id="3.30.429.10">
    <property type="entry name" value="Macrophage Migration Inhibitory Factor"/>
    <property type="match status" value="1"/>
</dbReference>
<evidence type="ECO:0000313" key="4">
    <source>
        <dbReference type="EMBL" id="ACM05355.1"/>
    </source>
</evidence>
<feature type="domain" description="4-oxalocrotonate tautomerase-like" evidence="3">
    <location>
        <begin position="4"/>
        <end position="54"/>
    </location>
</feature>
<dbReference type="PANTHER" id="PTHR35530">
    <property type="entry name" value="TAUTOMERASE-RELATED"/>
    <property type="match status" value="1"/>
</dbReference>
<dbReference type="STRING" id="309801.trd_1389"/>
<accession>B9L2I7</accession>